<evidence type="ECO:0000313" key="3">
    <source>
        <dbReference type="EMBL" id="KAF9479569.1"/>
    </source>
</evidence>
<protein>
    <submittedName>
        <fullName evidence="3">Uncharacterized protein</fullName>
    </submittedName>
</protein>
<keyword evidence="1" id="KW-0472">Membrane</keyword>
<proteinExistence type="predicted"/>
<evidence type="ECO:0000256" key="1">
    <source>
        <dbReference type="SAM" id="Phobius"/>
    </source>
</evidence>
<comment type="caution">
    <text evidence="3">The sequence shown here is derived from an EMBL/GenBank/DDBJ whole genome shotgun (WGS) entry which is preliminary data.</text>
</comment>
<feature type="transmembrane region" description="Helical" evidence="1">
    <location>
        <begin position="234"/>
        <end position="256"/>
    </location>
</feature>
<keyword evidence="1" id="KW-1133">Transmembrane helix</keyword>
<feature type="signal peptide" evidence="2">
    <location>
        <begin position="1"/>
        <end position="39"/>
    </location>
</feature>
<keyword evidence="2" id="KW-0732">Signal</keyword>
<keyword evidence="1" id="KW-0812">Transmembrane</keyword>
<dbReference type="EMBL" id="MU155210">
    <property type="protein sequence ID" value="KAF9479569.1"/>
    <property type="molecule type" value="Genomic_DNA"/>
</dbReference>
<sequence length="283" mass="30648">MWNDCYSNGKRFVGLNSHLSPRSLLLYLCSLWLASVANAQQFLNLSIPVNSPQIVYTPFVCNSTTVKTNPQGCAGAWQLSVDNSTISTTGPSISSNLIPQLFFQFRALNLFLSTSNTSNATVNITASSNGIALSALFNTTLHSATIINLQSKDVSLLTITFIPSTTPTIFALEGINITTARNGTLTSILPSQTLPPSISLPIFTTSTSSSVLTTSATVTPVPVKLSNHKRIAEAVGITVGISLGLTAIASAAFYFWRRRRRRRLSRREVQSEWRNAGSNRYPS</sequence>
<feature type="chain" id="PRO_5040214716" evidence="2">
    <location>
        <begin position="40"/>
        <end position="283"/>
    </location>
</feature>
<dbReference type="AlphaFoldDB" id="A0A9P5Z1T0"/>
<evidence type="ECO:0000256" key="2">
    <source>
        <dbReference type="SAM" id="SignalP"/>
    </source>
</evidence>
<keyword evidence="4" id="KW-1185">Reference proteome</keyword>
<accession>A0A9P5Z1T0</accession>
<dbReference type="Proteomes" id="UP000807469">
    <property type="component" value="Unassembled WGS sequence"/>
</dbReference>
<gene>
    <name evidence="3" type="ORF">BDN70DRAFT_806792</name>
</gene>
<dbReference type="OrthoDB" id="3267422at2759"/>
<organism evidence="3 4">
    <name type="scientific">Pholiota conissans</name>
    <dbReference type="NCBI Taxonomy" id="109636"/>
    <lineage>
        <taxon>Eukaryota</taxon>
        <taxon>Fungi</taxon>
        <taxon>Dikarya</taxon>
        <taxon>Basidiomycota</taxon>
        <taxon>Agaricomycotina</taxon>
        <taxon>Agaricomycetes</taxon>
        <taxon>Agaricomycetidae</taxon>
        <taxon>Agaricales</taxon>
        <taxon>Agaricineae</taxon>
        <taxon>Strophariaceae</taxon>
        <taxon>Pholiota</taxon>
    </lineage>
</organism>
<evidence type="ECO:0000313" key="4">
    <source>
        <dbReference type="Proteomes" id="UP000807469"/>
    </source>
</evidence>
<name>A0A9P5Z1T0_9AGAR</name>
<reference evidence="3" key="1">
    <citation type="submission" date="2020-11" db="EMBL/GenBank/DDBJ databases">
        <authorList>
            <consortium name="DOE Joint Genome Institute"/>
            <person name="Ahrendt S."/>
            <person name="Riley R."/>
            <person name="Andreopoulos W."/>
            <person name="Labutti K."/>
            <person name="Pangilinan J."/>
            <person name="Ruiz-Duenas F.J."/>
            <person name="Barrasa J.M."/>
            <person name="Sanchez-Garcia M."/>
            <person name="Camarero S."/>
            <person name="Miyauchi S."/>
            <person name="Serrano A."/>
            <person name="Linde D."/>
            <person name="Babiker R."/>
            <person name="Drula E."/>
            <person name="Ayuso-Fernandez I."/>
            <person name="Pacheco R."/>
            <person name="Padilla G."/>
            <person name="Ferreira P."/>
            <person name="Barriuso J."/>
            <person name="Kellner H."/>
            <person name="Castanera R."/>
            <person name="Alfaro M."/>
            <person name="Ramirez L."/>
            <person name="Pisabarro A.G."/>
            <person name="Kuo A."/>
            <person name="Tritt A."/>
            <person name="Lipzen A."/>
            <person name="He G."/>
            <person name="Yan M."/>
            <person name="Ng V."/>
            <person name="Cullen D."/>
            <person name="Martin F."/>
            <person name="Rosso M.-N."/>
            <person name="Henrissat B."/>
            <person name="Hibbett D."/>
            <person name="Martinez A.T."/>
            <person name="Grigoriev I.V."/>
        </authorList>
    </citation>
    <scope>NUCLEOTIDE SEQUENCE</scope>
    <source>
        <strain evidence="3">CIRM-BRFM 674</strain>
    </source>
</reference>